<evidence type="ECO:0000256" key="2">
    <source>
        <dbReference type="ARBA" id="ARBA00022448"/>
    </source>
</evidence>
<organism evidence="8 9">
    <name type="scientific">Pandoraea thiooxydans</name>
    <dbReference type="NCBI Taxonomy" id="445709"/>
    <lineage>
        <taxon>Bacteria</taxon>
        <taxon>Pseudomonadati</taxon>
        <taxon>Pseudomonadota</taxon>
        <taxon>Betaproteobacteria</taxon>
        <taxon>Burkholderiales</taxon>
        <taxon>Burkholderiaceae</taxon>
        <taxon>Pandoraea</taxon>
    </lineage>
</organism>
<feature type="transmembrane region" description="Helical" evidence="7">
    <location>
        <begin position="357"/>
        <end position="382"/>
    </location>
</feature>
<dbReference type="OrthoDB" id="9807111at2"/>
<evidence type="ECO:0000256" key="5">
    <source>
        <dbReference type="ARBA" id="ARBA00022989"/>
    </source>
</evidence>
<evidence type="ECO:0000256" key="4">
    <source>
        <dbReference type="ARBA" id="ARBA00022692"/>
    </source>
</evidence>
<dbReference type="KEGG" id="ptx:ABW99_07400"/>
<dbReference type="PANTHER" id="PTHR30509">
    <property type="entry name" value="P-HYDROXYBENZOIC ACID EFFLUX PUMP SUBUNIT-RELATED"/>
    <property type="match status" value="1"/>
</dbReference>
<comment type="subcellular location">
    <subcellularLocation>
        <location evidence="1">Cell membrane</location>
        <topology evidence="1">Multi-pass membrane protein</topology>
    </subcellularLocation>
</comment>
<evidence type="ECO:0000256" key="6">
    <source>
        <dbReference type="ARBA" id="ARBA00023136"/>
    </source>
</evidence>
<feature type="transmembrane region" description="Helical" evidence="7">
    <location>
        <begin position="109"/>
        <end position="125"/>
    </location>
</feature>
<evidence type="ECO:0000313" key="9">
    <source>
        <dbReference type="Proteomes" id="UP000036700"/>
    </source>
</evidence>
<feature type="transmembrane region" description="Helical" evidence="7">
    <location>
        <begin position="490"/>
        <end position="511"/>
    </location>
</feature>
<sequence length="680" mass="72832">MNHWPSARDWLFSLKAFVAAMLALYLAMAAGLPRPYWAMSAVYIVSHPLTGATRSKALYRVLGTLLGATAAIAFVPLFDDAPVLLSAVVALWTGSLLYISLLHRTPRSYVFMLAAYTLPLIALPAVDQPQAVFDIAVARSEEIMLGIICASVVGAIVFPGRIAPVIHARTQAWLRDAAAWAADTLAPGSAAQHPGTRHRLASDILALDQLISQLSYDPETADMVRHARELRARMSMLLPVLSSLTAVLGTLRGQGHAMPHDLEQLTGEIAGWVRTMSADAGAAQRFRERLERGDAPAGDALDWGGALAANARWRLGALVDLWLDCLTLHARLAGEASGEPWAPAYRRREISRGARHLDYGMTLFSAFSASLATFCGCLVWIATGWADGGAAVTLGAIASCFFAAQDEPAPMVLSFAVWTAVCIVVAAIYLFAILPLSHGFVTLAMLLAVPFLLAGTLIAQPRFNMIAMLLTVNTATFIGLQGAYQADFTAFLNGNLAGVAGVLVALGWTLLTRPFGTELALRRLVHASWRDLADTAAGHAVTDHARLTARMLDRLGQLIPRLAASGNDTVTDGFKELRVGFSTLELQREELDLSGTTRDAIQAVLDALADYYRRCLAERTHRAPQADLQHRIDAAIARTVTRRSAAARIALNALVELRVALLPTATPLRVPNAPGAAGGG</sequence>
<evidence type="ECO:0000256" key="1">
    <source>
        <dbReference type="ARBA" id="ARBA00004651"/>
    </source>
</evidence>
<dbReference type="RefSeq" id="WP_047213883.1">
    <property type="nucleotide sequence ID" value="NZ_CP011568.3"/>
</dbReference>
<feature type="transmembrane region" description="Helical" evidence="7">
    <location>
        <begin position="466"/>
        <end position="484"/>
    </location>
</feature>
<evidence type="ECO:0000256" key="7">
    <source>
        <dbReference type="SAM" id="Phobius"/>
    </source>
</evidence>
<keyword evidence="9" id="KW-1185">Reference proteome</keyword>
<reference evidence="9" key="1">
    <citation type="submission" date="2015-06" db="EMBL/GenBank/DDBJ databases">
        <authorList>
            <person name="Lim Y.L."/>
            <person name="Ee R."/>
            <person name="Yong D."/>
            <person name="How K.Y."/>
            <person name="Yin W.F."/>
            <person name="Chan K.G."/>
        </authorList>
    </citation>
    <scope>NUCLEOTIDE SEQUENCE [LARGE SCALE GENOMIC DNA]</scope>
    <source>
        <strain evidence="9">DSM 25325</strain>
    </source>
</reference>
<keyword evidence="4 7" id="KW-0812">Transmembrane</keyword>
<dbReference type="GO" id="GO:0005886">
    <property type="term" value="C:plasma membrane"/>
    <property type="evidence" value="ECO:0007669"/>
    <property type="project" value="UniProtKB-SubCell"/>
</dbReference>
<dbReference type="InterPro" id="IPR006726">
    <property type="entry name" value="PHBA_efflux_AaeB/fusaric-R"/>
</dbReference>
<keyword evidence="5 7" id="KW-1133">Transmembrane helix</keyword>
<name>A0A0G3ELY2_9BURK</name>
<protein>
    <submittedName>
        <fullName evidence="8">Transporter</fullName>
    </submittedName>
</protein>
<dbReference type="EMBL" id="CP011568">
    <property type="protein sequence ID" value="AKJ68063.1"/>
    <property type="molecule type" value="Genomic_DNA"/>
</dbReference>
<evidence type="ECO:0000256" key="3">
    <source>
        <dbReference type="ARBA" id="ARBA00022475"/>
    </source>
</evidence>
<dbReference type="AlphaFoldDB" id="A0A0G3ELY2"/>
<keyword evidence="2" id="KW-0813">Transport</keyword>
<dbReference type="STRING" id="445709.ABW99_07400"/>
<keyword evidence="6 7" id="KW-0472">Membrane</keyword>
<feature type="transmembrane region" description="Helical" evidence="7">
    <location>
        <begin position="411"/>
        <end position="434"/>
    </location>
</feature>
<keyword evidence="3" id="KW-1003">Cell membrane</keyword>
<feature type="transmembrane region" description="Helical" evidence="7">
    <location>
        <begin position="12"/>
        <end position="32"/>
    </location>
</feature>
<accession>A0A0G3ELY2</accession>
<evidence type="ECO:0000313" key="8">
    <source>
        <dbReference type="EMBL" id="AKJ68063.1"/>
    </source>
</evidence>
<feature type="transmembrane region" description="Helical" evidence="7">
    <location>
        <begin position="440"/>
        <end position="459"/>
    </location>
</feature>
<dbReference type="Pfam" id="PF04632">
    <property type="entry name" value="FUSC"/>
    <property type="match status" value="1"/>
</dbReference>
<dbReference type="PATRIC" id="fig|445709.3.peg.1580"/>
<feature type="transmembrane region" description="Helical" evidence="7">
    <location>
        <begin position="145"/>
        <end position="166"/>
    </location>
</feature>
<gene>
    <name evidence="8" type="ORF">ABW99_07400</name>
</gene>
<dbReference type="PANTHER" id="PTHR30509:SF9">
    <property type="entry name" value="MULTIDRUG RESISTANCE PROTEIN MDTO"/>
    <property type="match status" value="1"/>
</dbReference>
<dbReference type="GO" id="GO:0022857">
    <property type="term" value="F:transmembrane transporter activity"/>
    <property type="evidence" value="ECO:0007669"/>
    <property type="project" value="InterPro"/>
</dbReference>
<proteinExistence type="predicted"/>
<feature type="transmembrane region" description="Helical" evidence="7">
    <location>
        <begin position="57"/>
        <end position="77"/>
    </location>
</feature>
<dbReference type="Proteomes" id="UP000036700">
    <property type="component" value="Chromosome"/>
</dbReference>
<feature type="transmembrane region" description="Helical" evidence="7">
    <location>
        <begin position="83"/>
        <end position="102"/>
    </location>
</feature>